<dbReference type="PANTHER" id="PTHR43318:SF2">
    <property type="entry name" value="UDP-N-ACETYLGLUCOSAMINE 4,6-DEHYDRATASE (INVERTING)"/>
    <property type="match status" value="1"/>
</dbReference>
<dbReference type="InterPro" id="IPR003869">
    <property type="entry name" value="Polysac_CapD-like"/>
</dbReference>
<name>A0A9D2I963_9FIRM</name>
<comment type="similarity">
    <text evidence="1">Belongs to the polysaccharide synthase family.</text>
</comment>
<dbReference type="GO" id="GO:0016829">
    <property type="term" value="F:lyase activity"/>
    <property type="evidence" value="ECO:0007669"/>
    <property type="project" value="UniProtKB-KW"/>
</dbReference>
<dbReference type="InterPro" id="IPR051203">
    <property type="entry name" value="Polysaccharide_Synthase-Rel"/>
</dbReference>
<feature type="domain" description="Polysaccharide biosynthesis protein CapD-like" evidence="2">
    <location>
        <begin position="7"/>
        <end position="281"/>
    </location>
</feature>
<organism evidence="3 4">
    <name type="scientific">Candidatus Eisenbergiella merdipullorum</name>
    <dbReference type="NCBI Taxonomy" id="2838553"/>
    <lineage>
        <taxon>Bacteria</taxon>
        <taxon>Bacillati</taxon>
        <taxon>Bacillota</taxon>
        <taxon>Clostridia</taxon>
        <taxon>Lachnospirales</taxon>
        <taxon>Lachnospiraceae</taxon>
        <taxon>Eisenbergiella</taxon>
    </lineage>
</organism>
<accession>A0A9D2I963</accession>
<reference evidence="3" key="2">
    <citation type="submission" date="2021-04" db="EMBL/GenBank/DDBJ databases">
        <authorList>
            <person name="Gilroy R."/>
        </authorList>
    </citation>
    <scope>NUCLEOTIDE SEQUENCE</scope>
    <source>
        <strain evidence="3">CHK179-7159</strain>
    </source>
</reference>
<dbReference type="InterPro" id="IPR020025">
    <property type="entry name" value="PseB"/>
</dbReference>
<dbReference type="Gene3D" id="3.40.50.720">
    <property type="entry name" value="NAD(P)-binding Rossmann-like Domain"/>
    <property type="match status" value="1"/>
</dbReference>
<dbReference type="EMBL" id="DWYY01000131">
    <property type="protein sequence ID" value="HJA93843.1"/>
    <property type="molecule type" value="Genomic_DNA"/>
</dbReference>
<dbReference type="Pfam" id="PF02719">
    <property type="entry name" value="Polysacc_synt_2"/>
    <property type="match status" value="1"/>
</dbReference>
<evidence type="ECO:0000313" key="4">
    <source>
        <dbReference type="Proteomes" id="UP000886858"/>
    </source>
</evidence>
<dbReference type="AlphaFoldDB" id="A0A9D2I963"/>
<sequence>MLDNKTILITGGTGSFGKSFTRYVLKHYHPKKIIIYSRDEYKQFVMQNELQEYAPLMRYFIGDVREKERLKRAFEGVDYVIHAAALKQVPACEYNPNEAIRTNINGAQNVIDAALDTNVKKVIALSTDKAVNPVNLYGGTKLVSDKLFVAANAYSGTKDICFAIVRYGNVAGSRGSIIPLFHNIIKNGGTELPITDMRMTRFWISLTEGVELVIKALKEAKGGETFISKIPSFRVPDLAEAMLPGCKIKEIGIRPGEKLHEIMITTEDSFNTYEYDKHYIVYPQMVFNDRQVPDLSGKKVKEGFSYSSGSNSEWLSVGQLRERLKEVELEK</sequence>
<evidence type="ECO:0000259" key="2">
    <source>
        <dbReference type="Pfam" id="PF02719"/>
    </source>
</evidence>
<protein>
    <submittedName>
        <fullName evidence="3">UDP-N-acetylglucosamine 4,6-dehydratase (Inverting)</fullName>
        <ecNumber evidence="3">4.2.1.115</ecNumber>
    </submittedName>
</protein>
<reference evidence="3" key="1">
    <citation type="journal article" date="2021" name="PeerJ">
        <title>Extensive microbial diversity within the chicken gut microbiome revealed by metagenomics and culture.</title>
        <authorList>
            <person name="Gilroy R."/>
            <person name="Ravi A."/>
            <person name="Getino M."/>
            <person name="Pursley I."/>
            <person name="Horton D.L."/>
            <person name="Alikhan N.F."/>
            <person name="Baker D."/>
            <person name="Gharbi K."/>
            <person name="Hall N."/>
            <person name="Watson M."/>
            <person name="Adriaenssens E.M."/>
            <person name="Foster-Nyarko E."/>
            <person name="Jarju S."/>
            <person name="Secka A."/>
            <person name="Antonio M."/>
            <person name="Oren A."/>
            <person name="Chaudhuri R.R."/>
            <person name="La Ragione R."/>
            <person name="Hildebrand F."/>
            <person name="Pallen M.J."/>
        </authorList>
    </citation>
    <scope>NUCLEOTIDE SEQUENCE</scope>
    <source>
        <strain evidence="3">CHK179-7159</strain>
    </source>
</reference>
<evidence type="ECO:0000313" key="3">
    <source>
        <dbReference type="EMBL" id="HJA93843.1"/>
    </source>
</evidence>
<proteinExistence type="inferred from homology"/>
<dbReference type="CDD" id="cd05237">
    <property type="entry name" value="UDP_invert_4-6DH_SDR_e"/>
    <property type="match status" value="1"/>
</dbReference>
<dbReference type="SUPFAM" id="SSF51735">
    <property type="entry name" value="NAD(P)-binding Rossmann-fold domains"/>
    <property type="match status" value="1"/>
</dbReference>
<dbReference type="Proteomes" id="UP000886858">
    <property type="component" value="Unassembled WGS sequence"/>
</dbReference>
<evidence type="ECO:0000256" key="1">
    <source>
        <dbReference type="ARBA" id="ARBA00007430"/>
    </source>
</evidence>
<dbReference type="InterPro" id="IPR036291">
    <property type="entry name" value="NAD(P)-bd_dom_sf"/>
</dbReference>
<dbReference type="PANTHER" id="PTHR43318">
    <property type="entry name" value="UDP-N-ACETYLGLUCOSAMINE 4,6-DEHYDRATASE"/>
    <property type="match status" value="1"/>
</dbReference>
<dbReference type="NCBIfam" id="TIGR03589">
    <property type="entry name" value="PseB"/>
    <property type="match status" value="1"/>
</dbReference>
<gene>
    <name evidence="3" type="primary">pseB</name>
    <name evidence="3" type="ORF">H9717_12150</name>
</gene>
<keyword evidence="3" id="KW-0456">Lyase</keyword>
<comment type="caution">
    <text evidence="3">The sequence shown here is derived from an EMBL/GenBank/DDBJ whole genome shotgun (WGS) entry which is preliminary data.</text>
</comment>
<dbReference type="EC" id="4.2.1.115" evidence="3"/>